<feature type="signal peptide" evidence="7">
    <location>
        <begin position="1"/>
        <end position="19"/>
    </location>
</feature>
<organism evidence="8">
    <name type="scientific">Fusobacterium hwasookii ChDC F174</name>
    <dbReference type="NCBI Taxonomy" id="1307442"/>
    <lineage>
        <taxon>Bacteria</taxon>
        <taxon>Fusobacteriati</taxon>
        <taxon>Fusobacteriota</taxon>
        <taxon>Fusobacteriia</taxon>
        <taxon>Fusobacteriales</taxon>
        <taxon>Fusobacteriaceae</taxon>
        <taxon>Fusobacterium</taxon>
    </lineage>
</organism>
<dbReference type="GO" id="GO:0030255">
    <property type="term" value="P:protein secretion by the type IV secretion system"/>
    <property type="evidence" value="ECO:0007669"/>
    <property type="project" value="InterPro"/>
</dbReference>
<accession>A0A0S2ZQM8</accession>
<feature type="transmembrane region" description="Helical" evidence="6">
    <location>
        <begin position="252"/>
        <end position="270"/>
    </location>
</feature>
<evidence type="ECO:0000256" key="3">
    <source>
        <dbReference type="ARBA" id="ARBA00023136"/>
    </source>
</evidence>
<proteinExistence type="predicted"/>
<protein>
    <recommendedName>
        <fullName evidence="10">Conjugal transfer protein TrbL</fullName>
    </recommendedName>
</protein>
<evidence type="ECO:0000256" key="1">
    <source>
        <dbReference type="ARBA" id="ARBA00022692"/>
    </source>
</evidence>
<feature type="transmembrane region" description="Helical" evidence="6">
    <location>
        <begin position="227"/>
        <end position="245"/>
    </location>
</feature>
<dbReference type="InterPro" id="IPR007688">
    <property type="entry name" value="Conjugal_tfr_TrbL/VirB6"/>
</dbReference>
<feature type="chain" id="PRO_5006608774" description="Conjugal transfer protein TrbL" evidence="7">
    <location>
        <begin position="20"/>
        <end position="424"/>
    </location>
</feature>
<feature type="transmembrane region" description="Helical" evidence="6">
    <location>
        <begin position="276"/>
        <end position="297"/>
    </location>
</feature>
<keyword evidence="1 6" id="KW-0812">Transmembrane</keyword>
<keyword evidence="7" id="KW-0732">Signal</keyword>
<keyword evidence="3 6" id="KW-0472">Membrane</keyword>
<dbReference type="KEGG" id="fhw:RN87_11565"/>
<evidence type="ECO:0000313" key="8">
    <source>
        <dbReference type="EMBL" id="ALQ41192.1"/>
    </source>
</evidence>
<dbReference type="OrthoDB" id="9891933at2"/>
<dbReference type="EMBL" id="CP013332">
    <property type="protein sequence ID" value="ALQ41192.1"/>
    <property type="molecule type" value="Genomic_DNA"/>
</dbReference>
<feature type="transmembrane region" description="Helical" evidence="6">
    <location>
        <begin position="123"/>
        <end position="147"/>
    </location>
</feature>
<dbReference type="Pfam" id="PF04610">
    <property type="entry name" value="TrbL"/>
    <property type="match status" value="1"/>
</dbReference>
<evidence type="ECO:0000313" key="9">
    <source>
        <dbReference type="Proteomes" id="UP000063275"/>
    </source>
</evidence>
<name>A0A0S2ZQM8_9FUSO</name>
<evidence type="ECO:0000256" key="7">
    <source>
        <dbReference type="SAM" id="SignalP"/>
    </source>
</evidence>
<gene>
    <name evidence="8" type="ORF">RN87_11565</name>
</gene>
<feature type="transmembrane region" description="Helical" evidence="6">
    <location>
        <begin position="304"/>
        <end position="323"/>
    </location>
</feature>
<keyword evidence="8" id="KW-0614">Plasmid</keyword>
<feature type="region of interest" description="Disordered" evidence="5">
    <location>
        <begin position="402"/>
        <end position="424"/>
    </location>
</feature>
<evidence type="ECO:0000256" key="2">
    <source>
        <dbReference type="ARBA" id="ARBA00022989"/>
    </source>
</evidence>
<evidence type="ECO:0000256" key="6">
    <source>
        <dbReference type="SAM" id="Phobius"/>
    </source>
</evidence>
<keyword evidence="4" id="KW-0175">Coiled coil</keyword>
<feature type="transmembrane region" description="Helical" evidence="6">
    <location>
        <begin position="365"/>
        <end position="387"/>
    </location>
</feature>
<evidence type="ECO:0000256" key="5">
    <source>
        <dbReference type="SAM" id="MobiDB-lite"/>
    </source>
</evidence>
<dbReference type="AlphaFoldDB" id="A0A0S2ZQM8"/>
<sequence>MRKILYILIFFILAFSSYAAPPSRGLPPEYKSENSGKKIQYGYGSNMGYIREGQGYGIVVDTMQDLDKLMAEYEIAEKNNDAFEMDKIKNGIRRNSSKVTDLLAGDYTFDNIFKRAMEPLNNIASLLLGVANYLLSILTVLEIILLIVEAPTKFPIDDVFARVVKWGFLKFILVNWPKFISIFKETAKTLARYAASSESIDLTPEGFWLFFATPLVNTYEDLSFHNVVWAIVTAIGLIIAVLIVVELFMAELEFYVLLGFSIILIPFMAWKKTEGVGTKVIAVAASQVTRLMFMYFFIQIGRRLIPNTGPFSFFTLDAMWLLIKYEAILYTLKIFVSRAPAFASALMSGGSATSGRDLTGPAGNLVSRTVGTAVGMVGSAIGMLATYKTLKAANSTKNIANQLNNAANPGSNNKNNTNNGGSSH</sequence>
<dbReference type="GeneID" id="60659032"/>
<dbReference type="Proteomes" id="UP000063275">
    <property type="component" value="Plasmid unnamed1"/>
</dbReference>
<feature type="compositionally biased region" description="Low complexity" evidence="5">
    <location>
        <begin position="404"/>
        <end position="424"/>
    </location>
</feature>
<reference evidence="8 9" key="1">
    <citation type="submission" date="2015-11" db="EMBL/GenBank/DDBJ databases">
        <authorList>
            <person name="Zhang Y."/>
            <person name="Guo Z."/>
        </authorList>
    </citation>
    <scope>NUCLEOTIDE SEQUENCE [LARGE SCALE GENOMIC DNA]</scope>
    <source>
        <strain evidence="8 9">ChDC F174</strain>
        <plasmid evidence="9">Plasmid unnamed1</plasmid>
    </source>
</reference>
<evidence type="ECO:0000256" key="4">
    <source>
        <dbReference type="SAM" id="Coils"/>
    </source>
</evidence>
<dbReference type="RefSeq" id="WP_029493464.1">
    <property type="nucleotide sequence ID" value="NZ_ATKF01000086.1"/>
</dbReference>
<evidence type="ECO:0008006" key="10">
    <source>
        <dbReference type="Google" id="ProtNLM"/>
    </source>
</evidence>
<feature type="coiled-coil region" evidence="4">
    <location>
        <begin position="59"/>
        <end position="86"/>
    </location>
</feature>
<keyword evidence="2 6" id="KW-1133">Transmembrane helix</keyword>
<geneLocation type="plasmid" evidence="8">
    <name>unnamed1</name>
</geneLocation>